<accession>A0A4U0WT88</accession>
<evidence type="ECO:0000313" key="3">
    <source>
        <dbReference type="Proteomes" id="UP000309340"/>
    </source>
</evidence>
<dbReference type="AlphaFoldDB" id="A0A4U0WT88"/>
<name>A0A4U0WT88_9PEZI</name>
<dbReference type="EMBL" id="NAJQ01000663">
    <property type="protein sequence ID" value="TKA66207.1"/>
    <property type="molecule type" value="Genomic_DNA"/>
</dbReference>
<sequence length="197" mass="21482">MPPPLTTYNALDAQHPPYYSSLDADVTMDEDVTPANNDDDSQIPSPTRAHLLQVGAENIEFKNVRLDLTTQFTLLAQVTLAVRVLRSGEEQEEADAEVQIEAYVDQIWHGSASLHDFIDRRAEQITDPQRAFTQGKAGFSLADLESVAGLFVARPSGPEGVEAGGSGGRGGERYGQYHVRGEWESLGENVGYVHGLN</sequence>
<keyword evidence="3" id="KW-1185">Reference proteome</keyword>
<protein>
    <submittedName>
        <fullName evidence="2">Uncharacterized protein</fullName>
    </submittedName>
</protein>
<reference evidence="2 3" key="1">
    <citation type="submission" date="2017-03" db="EMBL/GenBank/DDBJ databases">
        <title>Genomes of endolithic fungi from Antarctica.</title>
        <authorList>
            <person name="Coleine C."/>
            <person name="Masonjones S."/>
            <person name="Stajich J.E."/>
        </authorList>
    </citation>
    <scope>NUCLEOTIDE SEQUENCE [LARGE SCALE GENOMIC DNA]</scope>
    <source>
        <strain evidence="2 3">CCFEE 5184</strain>
    </source>
</reference>
<organism evidence="2 3">
    <name type="scientific">Friedmanniomyces simplex</name>
    <dbReference type="NCBI Taxonomy" id="329884"/>
    <lineage>
        <taxon>Eukaryota</taxon>
        <taxon>Fungi</taxon>
        <taxon>Dikarya</taxon>
        <taxon>Ascomycota</taxon>
        <taxon>Pezizomycotina</taxon>
        <taxon>Dothideomycetes</taxon>
        <taxon>Dothideomycetidae</taxon>
        <taxon>Mycosphaerellales</taxon>
        <taxon>Teratosphaeriaceae</taxon>
        <taxon>Friedmanniomyces</taxon>
    </lineage>
</organism>
<proteinExistence type="predicted"/>
<evidence type="ECO:0000313" key="2">
    <source>
        <dbReference type="EMBL" id="TKA66207.1"/>
    </source>
</evidence>
<evidence type="ECO:0000256" key="1">
    <source>
        <dbReference type="SAM" id="MobiDB-lite"/>
    </source>
</evidence>
<gene>
    <name evidence="2" type="ORF">B0A55_08624</name>
</gene>
<feature type="region of interest" description="Disordered" evidence="1">
    <location>
        <begin position="1"/>
        <end position="21"/>
    </location>
</feature>
<dbReference type="Proteomes" id="UP000309340">
    <property type="component" value="Unassembled WGS sequence"/>
</dbReference>
<comment type="caution">
    <text evidence="2">The sequence shown here is derived from an EMBL/GenBank/DDBJ whole genome shotgun (WGS) entry which is preliminary data.</text>
</comment>